<evidence type="ECO:0000313" key="5">
    <source>
        <dbReference type="Proteomes" id="UP000422108"/>
    </source>
</evidence>
<dbReference type="InterPro" id="IPR008258">
    <property type="entry name" value="Transglycosylase_SLT_dom_1"/>
</dbReference>
<evidence type="ECO:0000313" key="3">
    <source>
        <dbReference type="EMBL" id="BBO87519.1"/>
    </source>
</evidence>
<dbReference type="SUPFAM" id="SSF53955">
    <property type="entry name" value="Lysozyme-like"/>
    <property type="match status" value="1"/>
</dbReference>
<evidence type="ECO:0000256" key="1">
    <source>
        <dbReference type="SAM" id="SignalP"/>
    </source>
</evidence>
<sequence>MGLRVAAALIVLTALAPNVHGYCFKKAGARYGISPLLLKAISDVESNGDIHAVNYNAASGTVDIGHMQINSFWKKHLGAHYATLFDACYCTMVGAWILKQCIARYGYDWDAVACYHTGCGVADAKSRAKRKRGLAYIRKVKKRLAAAKQP</sequence>
<dbReference type="Pfam" id="PF01464">
    <property type="entry name" value="SLT"/>
    <property type="match status" value="1"/>
</dbReference>
<keyword evidence="1" id="KW-0732">Signal</keyword>
<protein>
    <recommendedName>
        <fullName evidence="2">Transglycosylase SLT domain-containing protein</fullName>
    </recommendedName>
</protein>
<feature type="chain" id="PRO_5038243264" description="Transglycosylase SLT domain-containing protein" evidence="1">
    <location>
        <begin position="22"/>
        <end position="150"/>
    </location>
</feature>
<name>A0A5K8A6L6_9BACT</name>
<organism evidence="4 5">
    <name type="scientific">Desulfosarcina ovata subsp. ovata</name>
    <dbReference type="NCBI Taxonomy" id="2752305"/>
    <lineage>
        <taxon>Bacteria</taxon>
        <taxon>Pseudomonadati</taxon>
        <taxon>Thermodesulfobacteriota</taxon>
        <taxon>Desulfobacteria</taxon>
        <taxon>Desulfobacterales</taxon>
        <taxon>Desulfosarcinaceae</taxon>
        <taxon>Desulfosarcina</taxon>
    </lineage>
</organism>
<dbReference type="EMBL" id="AP021879">
    <property type="protein sequence ID" value="BBO88157.1"/>
    <property type="molecule type" value="Genomic_DNA"/>
</dbReference>
<evidence type="ECO:0000259" key="2">
    <source>
        <dbReference type="Pfam" id="PF01464"/>
    </source>
</evidence>
<keyword evidence="5" id="KW-1185">Reference proteome</keyword>
<proteinExistence type="predicted"/>
<dbReference type="AlphaFoldDB" id="A0A5K8A6L6"/>
<dbReference type="EMBL" id="AP021879">
    <property type="protein sequence ID" value="BBO87519.1"/>
    <property type="molecule type" value="Genomic_DNA"/>
</dbReference>
<evidence type="ECO:0000313" key="4">
    <source>
        <dbReference type="EMBL" id="BBO88157.1"/>
    </source>
</evidence>
<accession>A0A5K8A6L6</accession>
<gene>
    <name evidence="3" type="ORF">DSCOOX_06990</name>
    <name evidence="4" type="ORF">DSCOOX_13370</name>
</gene>
<feature type="signal peptide" evidence="1">
    <location>
        <begin position="1"/>
        <end position="21"/>
    </location>
</feature>
<dbReference type="InterPro" id="IPR023346">
    <property type="entry name" value="Lysozyme-like_dom_sf"/>
</dbReference>
<dbReference type="RefSeq" id="WP_155308969.1">
    <property type="nucleotide sequence ID" value="NZ_AP021879.1"/>
</dbReference>
<reference evidence="4 5" key="1">
    <citation type="submission" date="2019-11" db="EMBL/GenBank/DDBJ databases">
        <title>Comparative genomics of hydrocarbon-degrading Desulfosarcina strains.</title>
        <authorList>
            <person name="Watanabe M."/>
            <person name="Kojima H."/>
            <person name="Fukui M."/>
        </authorList>
    </citation>
    <scope>NUCLEOTIDE SEQUENCE [LARGE SCALE GENOMIC DNA]</scope>
    <source>
        <strain evidence="4">OXyS1</strain>
        <strain evidence="5">oXyS1</strain>
    </source>
</reference>
<feature type="domain" description="Transglycosylase SLT" evidence="2">
    <location>
        <begin position="23"/>
        <end position="130"/>
    </location>
</feature>
<dbReference type="Gene3D" id="1.10.530.10">
    <property type="match status" value="1"/>
</dbReference>
<dbReference type="Proteomes" id="UP000422108">
    <property type="component" value="Chromosome"/>
</dbReference>
<dbReference type="CDD" id="cd13400">
    <property type="entry name" value="LT_IagB-like"/>
    <property type="match status" value="1"/>
</dbReference>